<evidence type="ECO:0000256" key="8">
    <source>
        <dbReference type="ARBA" id="ARBA00022989"/>
    </source>
</evidence>
<keyword evidence="6" id="KW-0812">Transmembrane</keyword>
<dbReference type="InterPro" id="IPR051045">
    <property type="entry name" value="TonB-dependent_transducer"/>
</dbReference>
<dbReference type="PANTHER" id="PTHR33446:SF2">
    <property type="entry name" value="PROTEIN TONB"/>
    <property type="match status" value="1"/>
</dbReference>
<proteinExistence type="inferred from homology"/>
<accession>A0ABS0IEY2</accession>
<name>A0ABS0IEY2_9BACT</name>
<dbReference type="Pfam" id="PF03544">
    <property type="entry name" value="TonB_C"/>
    <property type="match status" value="1"/>
</dbReference>
<evidence type="ECO:0000256" key="7">
    <source>
        <dbReference type="ARBA" id="ARBA00022927"/>
    </source>
</evidence>
<evidence type="ECO:0000256" key="4">
    <source>
        <dbReference type="ARBA" id="ARBA00022475"/>
    </source>
</evidence>
<comment type="similarity">
    <text evidence="2">Belongs to the TonB family.</text>
</comment>
<protein>
    <submittedName>
        <fullName evidence="11">Energy transducer TonB</fullName>
    </submittedName>
</protein>
<dbReference type="PRINTS" id="PR01374">
    <property type="entry name" value="TONBPROTEIN"/>
</dbReference>
<evidence type="ECO:0000256" key="2">
    <source>
        <dbReference type="ARBA" id="ARBA00006555"/>
    </source>
</evidence>
<dbReference type="SUPFAM" id="SSF74653">
    <property type="entry name" value="TolA/TonB C-terminal domain"/>
    <property type="match status" value="1"/>
</dbReference>
<dbReference type="Gene3D" id="3.30.1150.10">
    <property type="match status" value="1"/>
</dbReference>
<dbReference type="EMBL" id="JADQDQ010000002">
    <property type="protein sequence ID" value="MBF9236902.1"/>
    <property type="molecule type" value="Genomic_DNA"/>
</dbReference>
<dbReference type="NCBIfam" id="TIGR01352">
    <property type="entry name" value="tonB_Cterm"/>
    <property type="match status" value="1"/>
</dbReference>
<evidence type="ECO:0000313" key="11">
    <source>
        <dbReference type="EMBL" id="MBF9236902.1"/>
    </source>
</evidence>
<gene>
    <name evidence="11" type="ORF">I2I05_05790</name>
</gene>
<dbReference type="Proteomes" id="UP000597617">
    <property type="component" value="Unassembled WGS sequence"/>
</dbReference>
<keyword evidence="3" id="KW-0813">Transport</keyword>
<evidence type="ECO:0000256" key="6">
    <source>
        <dbReference type="ARBA" id="ARBA00022692"/>
    </source>
</evidence>
<keyword evidence="5" id="KW-0997">Cell inner membrane</keyword>
<dbReference type="InterPro" id="IPR006260">
    <property type="entry name" value="TonB/TolA_C"/>
</dbReference>
<comment type="subcellular location">
    <subcellularLocation>
        <location evidence="1">Cell inner membrane</location>
        <topology evidence="1">Single-pass membrane protein</topology>
        <orientation evidence="1">Periplasmic side</orientation>
    </subcellularLocation>
</comment>
<evidence type="ECO:0000256" key="9">
    <source>
        <dbReference type="ARBA" id="ARBA00023136"/>
    </source>
</evidence>
<dbReference type="InterPro" id="IPR003538">
    <property type="entry name" value="TonB"/>
</dbReference>
<sequence>MSASAAKGQALARVGEEAPVSSAVPLTSVPAKVRPAVYPDSVYVNPEVRPQFTGGDKAFAAYLSKSIRYPQQALQRRISGRVLVNFILNAEGKVQDAHVVSGPGNGLNDEALRLVWLMPAWVPARVNGEPVRVACTVPISFNL</sequence>
<keyword evidence="12" id="KW-1185">Reference proteome</keyword>
<evidence type="ECO:0000256" key="3">
    <source>
        <dbReference type="ARBA" id="ARBA00022448"/>
    </source>
</evidence>
<evidence type="ECO:0000256" key="5">
    <source>
        <dbReference type="ARBA" id="ARBA00022519"/>
    </source>
</evidence>
<dbReference type="RefSeq" id="WP_196281272.1">
    <property type="nucleotide sequence ID" value="NZ_JADQDQ010000002.1"/>
</dbReference>
<feature type="domain" description="TonB C-terminal" evidence="10">
    <location>
        <begin position="54"/>
        <end position="143"/>
    </location>
</feature>
<organism evidence="11 12">
    <name type="scientific">Hymenobacter jeongseonensis</name>
    <dbReference type="NCBI Taxonomy" id="2791027"/>
    <lineage>
        <taxon>Bacteria</taxon>
        <taxon>Pseudomonadati</taxon>
        <taxon>Bacteroidota</taxon>
        <taxon>Cytophagia</taxon>
        <taxon>Cytophagales</taxon>
        <taxon>Hymenobacteraceae</taxon>
        <taxon>Hymenobacter</taxon>
    </lineage>
</organism>
<reference evidence="11 12" key="1">
    <citation type="submission" date="2020-11" db="EMBL/GenBank/DDBJ databases">
        <authorList>
            <person name="Kim M.K."/>
        </authorList>
    </citation>
    <scope>NUCLEOTIDE SEQUENCE [LARGE SCALE GENOMIC DNA]</scope>
    <source>
        <strain evidence="11 12">BT683</strain>
    </source>
</reference>
<keyword evidence="8" id="KW-1133">Transmembrane helix</keyword>
<evidence type="ECO:0000256" key="1">
    <source>
        <dbReference type="ARBA" id="ARBA00004383"/>
    </source>
</evidence>
<comment type="caution">
    <text evidence="11">The sequence shown here is derived from an EMBL/GenBank/DDBJ whole genome shotgun (WGS) entry which is preliminary data.</text>
</comment>
<keyword evidence="7" id="KW-0653">Protein transport</keyword>
<evidence type="ECO:0000313" key="12">
    <source>
        <dbReference type="Proteomes" id="UP000597617"/>
    </source>
</evidence>
<keyword evidence="4" id="KW-1003">Cell membrane</keyword>
<dbReference type="PANTHER" id="PTHR33446">
    <property type="entry name" value="PROTEIN TONB-RELATED"/>
    <property type="match status" value="1"/>
</dbReference>
<evidence type="ECO:0000259" key="10">
    <source>
        <dbReference type="PROSITE" id="PS52015"/>
    </source>
</evidence>
<keyword evidence="9" id="KW-0472">Membrane</keyword>
<dbReference type="InterPro" id="IPR037682">
    <property type="entry name" value="TonB_C"/>
</dbReference>
<dbReference type="PROSITE" id="PS52015">
    <property type="entry name" value="TONB_CTD"/>
    <property type="match status" value="1"/>
</dbReference>